<dbReference type="WBParaSite" id="PSAMB.scaffold5741size10978.g27230.t1">
    <property type="protein sequence ID" value="PSAMB.scaffold5741size10978.g27230.t1"/>
    <property type="gene ID" value="PSAMB.scaffold5741size10978.g27230"/>
</dbReference>
<evidence type="ECO:0000256" key="1">
    <source>
        <dbReference type="ARBA" id="ARBA00022473"/>
    </source>
</evidence>
<dbReference type="SUPFAM" id="SSF48371">
    <property type="entry name" value="ARM repeat"/>
    <property type="match status" value="1"/>
</dbReference>
<dbReference type="InterPro" id="IPR000225">
    <property type="entry name" value="Armadillo"/>
</dbReference>
<feature type="region of interest" description="Disordered" evidence="2">
    <location>
        <begin position="1"/>
        <end position="66"/>
    </location>
</feature>
<dbReference type="SMART" id="SM00185">
    <property type="entry name" value="ARM"/>
    <property type="match status" value="4"/>
</dbReference>
<dbReference type="PRINTS" id="PR01869">
    <property type="entry name" value="BCATNINFAMLY"/>
</dbReference>
<feature type="compositionally biased region" description="Low complexity" evidence="2">
    <location>
        <begin position="1"/>
        <end position="56"/>
    </location>
</feature>
<evidence type="ECO:0000256" key="2">
    <source>
        <dbReference type="SAM" id="MobiDB-lite"/>
    </source>
</evidence>
<dbReference type="PANTHER" id="PTHR45976">
    <property type="entry name" value="ARMADILLO SEGMENT POLARITY PROTEIN"/>
    <property type="match status" value="1"/>
</dbReference>
<feature type="region of interest" description="Disordered" evidence="2">
    <location>
        <begin position="788"/>
        <end position="807"/>
    </location>
</feature>
<dbReference type="Proteomes" id="UP000887566">
    <property type="component" value="Unplaced"/>
</dbReference>
<sequence length="807" mass="89214">MSGQTMDQQQVLQQQQQGHYGQQPSNSSMPMQQQQQQQQQAVMQPMPPMQQQMHMPLSLGPGPSSHDRPPAHFVLQQDVIGRGAPPAPSGPLKQFQSTHMQRTQMWMQDHYGDSGIQTMASSAAPSVHSNMSGLSLPDDASVMSGYLTEEQQQRFVNLPYCGSQQSDTMLDPHAFAAAIPEVIGLLADEDPEIVTKATHMVYRFAKFEASPSQQHVQSAAVKGPELVESLMNVILTHDKKEIVNNALGSLFHMSTRPDTLSILNLVVFKSKGQLIFEIVKRMGSTNHAYNNYALLTLHSLLEQEPIGSRQARAFARQANALVNIVSRLDGHNEKHLTIAIDCARHIYQHNTDQKLIFVQLGGPAKLVTILRSFNYEKLLYTTSSALKALADCSQAGTSTAQAIVDAGGIQALSLRLDHASQRLVIASLECLCAISDVRTDTDVRETLGKLLQLLGVTDGRVVLHCLGILANMAANNPRNKEFLYKSKAVAWLLRVLRAAYVENLNYLSPMQLEEVQEMALMTLRNLTTGFDGADLAQQELIQTPGAVQLYLRSLINMRPKILKQTLMILNRASQYEANLPFLRDAFDDNPEENFVSAVSRAVSVAHGQRSTMNANEVEGVKMSDLLSPGLATLQNLSHEPLLFRQILDLSKKERSETEQLKPMQILSQATEENVRRSALGFLHEMAREPNVAGQLLADSNALHLFQTFAQSQSQAIATYARGILDQLQMHRQQSGTMGDDFYYLPDGLQDFNDPFANFLVQNASLDDMATAAAPTQQILPYPSPMMDLDNQMGSPSSPMQHLQLGSS</sequence>
<name>A0A914WYI5_9BILA</name>
<reference evidence="4" key="1">
    <citation type="submission" date="2022-11" db="UniProtKB">
        <authorList>
            <consortium name="WormBaseParasite"/>
        </authorList>
    </citation>
    <scope>IDENTIFICATION</scope>
</reference>
<feature type="compositionally biased region" description="Polar residues" evidence="2">
    <location>
        <begin position="791"/>
        <end position="807"/>
    </location>
</feature>
<keyword evidence="3" id="KW-1185">Reference proteome</keyword>
<dbReference type="InterPro" id="IPR011989">
    <property type="entry name" value="ARM-like"/>
</dbReference>
<protein>
    <submittedName>
        <fullName evidence="4">Beta-catenin</fullName>
    </submittedName>
</protein>
<organism evidence="3 4">
    <name type="scientific">Plectus sambesii</name>
    <dbReference type="NCBI Taxonomy" id="2011161"/>
    <lineage>
        <taxon>Eukaryota</taxon>
        <taxon>Metazoa</taxon>
        <taxon>Ecdysozoa</taxon>
        <taxon>Nematoda</taxon>
        <taxon>Chromadorea</taxon>
        <taxon>Plectida</taxon>
        <taxon>Plectina</taxon>
        <taxon>Plectoidea</taxon>
        <taxon>Plectidae</taxon>
        <taxon>Plectus</taxon>
    </lineage>
</organism>
<dbReference type="GO" id="GO:0045296">
    <property type="term" value="F:cadherin binding"/>
    <property type="evidence" value="ECO:0007669"/>
    <property type="project" value="InterPro"/>
</dbReference>
<evidence type="ECO:0000313" key="3">
    <source>
        <dbReference type="Proteomes" id="UP000887566"/>
    </source>
</evidence>
<keyword evidence="1" id="KW-0217">Developmental protein</keyword>
<dbReference type="InterPro" id="IPR013284">
    <property type="entry name" value="Beta-catenin"/>
</dbReference>
<dbReference type="InterPro" id="IPR016024">
    <property type="entry name" value="ARM-type_fold"/>
</dbReference>
<dbReference type="AlphaFoldDB" id="A0A914WYI5"/>
<dbReference type="GO" id="GO:0007155">
    <property type="term" value="P:cell adhesion"/>
    <property type="evidence" value="ECO:0007669"/>
    <property type="project" value="InterPro"/>
</dbReference>
<accession>A0A914WYI5</accession>
<proteinExistence type="predicted"/>
<evidence type="ECO:0000313" key="4">
    <source>
        <dbReference type="WBParaSite" id="PSAMB.scaffold5741size10978.g27230.t1"/>
    </source>
</evidence>
<dbReference type="Gene3D" id="1.25.10.10">
    <property type="entry name" value="Leucine-rich Repeat Variant"/>
    <property type="match status" value="1"/>
</dbReference>